<protein>
    <submittedName>
        <fullName evidence="1">Uncharacterized protein</fullName>
    </submittedName>
</protein>
<dbReference type="AlphaFoldDB" id="R7H3R3"/>
<organism evidence="1 2">
    <name type="scientific">Leyella stercorea CAG:629</name>
    <dbReference type="NCBI Taxonomy" id="1263103"/>
    <lineage>
        <taxon>Bacteria</taxon>
        <taxon>Pseudomonadati</taxon>
        <taxon>Bacteroidota</taxon>
        <taxon>Bacteroidia</taxon>
        <taxon>Bacteroidales</taxon>
        <taxon>Prevotellaceae</taxon>
        <taxon>Leyella</taxon>
    </lineage>
</organism>
<comment type="caution">
    <text evidence="1">The sequence shown here is derived from an EMBL/GenBank/DDBJ whole genome shotgun (WGS) entry which is preliminary data.</text>
</comment>
<dbReference type="Proteomes" id="UP000018072">
    <property type="component" value="Unassembled WGS sequence"/>
</dbReference>
<name>R7H3R3_9BACT</name>
<dbReference type="EMBL" id="CBIT010000209">
    <property type="protein sequence ID" value="CDE33946.1"/>
    <property type="molecule type" value="Genomic_DNA"/>
</dbReference>
<reference evidence="1" key="1">
    <citation type="submission" date="2012-11" db="EMBL/GenBank/DDBJ databases">
        <title>Dependencies among metagenomic species, viruses, plasmids and units of genetic variation.</title>
        <authorList>
            <person name="Nielsen H.B."/>
            <person name="Almeida M."/>
            <person name="Juncker A.S."/>
            <person name="Rasmussen S."/>
            <person name="Li J."/>
            <person name="Sunagawa S."/>
            <person name="Plichta D."/>
            <person name="Gautier L."/>
            <person name="Le Chatelier E."/>
            <person name="Peletier E."/>
            <person name="Bonde I."/>
            <person name="Nielsen T."/>
            <person name="Manichanh C."/>
            <person name="Arumugam M."/>
            <person name="Batto J."/>
            <person name="Santos M.B.Q.D."/>
            <person name="Blom N."/>
            <person name="Borruel N."/>
            <person name="Burgdorf K.S."/>
            <person name="Boumezbeur F."/>
            <person name="Casellas F."/>
            <person name="Dore J."/>
            <person name="Guarner F."/>
            <person name="Hansen T."/>
            <person name="Hildebrand F."/>
            <person name="Kaas R.S."/>
            <person name="Kennedy S."/>
            <person name="Kristiansen K."/>
            <person name="Kultima J.R."/>
            <person name="Leonard P."/>
            <person name="Levenez F."/>
            <person name="Lund O."/>
            <person name="Moumen B."/>
            <person name="Le Paslier D."/>
            <person name="Pons N."/>
            <person name="Pedersen O."/>
            <person name="Prifti E."/>
            <person name="Qin J."/>
            <person name="Raes J."/>
            <person name="Tap J."/>
            <person name="Tims S."/>
            <person name="Ussery D.W."/>
            <person name="Yamada T."/>
            <person name="MetaHit consortium"/>
            <person name="Renault P."/>
            <person name="Sicheritz-Ponten T."/>
            <person name="Bork P."/>
            <person name="Wang J."/>
            <person name="Brunak S."/>
            <person name="Ehrlich S.D."/>
        </authorList>
    </citation>
    <scope>NUCLEOTIDE SEQUENCE [LARGE SCALE GENOMIC DNA]</scope>
</reference>
<proteinExistence type="predicted"/>
<accession>R7H3R3</accession>
<evidence type="ECO:0000313" key="1">
    <source>
        <dbReference type="EMBL" id="CDE33946.1"/>
    </source>
</evidence>
<sequence>MSKKKNSIKCTFFGFTMAETKRNKIIRFLKKNNYDFEETYDYKIIVRNITFEGFHCKKVKLDFFREAIWMIDADLGVFEDENLFKSTYDKLSTTFNNKYGDYCIIKDDLGCAYEDEDMICEFTCRDKQITFSYTVMNVDIKTLNILKKHHWRLILENNITAPKSGVYLLAIKHDYDISYECHKMKEGDSFYGVVGASTAAPTDNFVPVAYHFFKEFVDSNSISKSSCITDSSWRQCVFDSASRGLRVVAFTLNGFLTYGISESTVLFFEEEETFTYKDTYLSPCWGDEKNQQDIKILAYHYIEFFGGDGLSYWFYKYRKIHSDENEK</sequence>
<evidence type="ECO:0000313" key="2">
    <source>
        <dbReference type="Proteomes" id="UP000018072"/>
    </source>
</evidence>
<gene>
    <name evidence="1" type="ORF">BN741_01846</name>
</gene>